<dbReference type="SUPFAM" id="SSF49899">
    <property type="entry name" value="Concanavalin A-like lectins/glucanases"/>
    <property type="match status" value="1"/>
</dbReference>
<sequence length="869" mass="96170">MALSGDDIEKMKVADLKTELTNRGLDSKGLKKDLVERLKAAIFGENGTVTPNNGGQNNGEGAVKPETEVPEEDESMTEEQDQAKEEETHETKVEDPNMSASEAKEPSADDPNMSASEAKEPSADDSTTAVYGGKDETMAELDETVKQEPETAEAKEEKSVEGEATVKEEKADVKTDDERGVKRKLEDQPIVFQETPLEEPEIDNDAVTLDWYNSDLHLVIDKESLSKASPISTSGFGYMWAGARCTYGVAKGKIVFQVKITKENDVKHLGAEVNPHVVRVGFSAMDSTMQLGEEPLSYGYGGTGKKSVDLKFSNYGTTFGLNDVITAYLDISEEGAKISYAKNDKDLGEAFAITSEELGNRALFPHVLTKNCDFECNFGQMETPWFPIQEGYTFIGKLPVEERVQGPQPPPSRKECEIIMLCGLPGSGKTTWASNYAAENKDKNYNILGTNSMLDKMKVAGLTRKKNYAGRWDQLIQRCTECLNRLLVIGAKRRRNYILDQTNVYPSAQRRKLKCFGEFIRRAVVIVPTDEEFKKRVAKREAEEGKDVPNEAVLEMKANFRLPPEEGDLLNIVEYVELNKEEAEALVKTYNEEGVKAGYGQKKQPQEKKKKPDDRDKRRRGTRGRGRDARSRDLSRGRFEDRRGPRRSFEPPRGPMGYRDRMPSAPGGRFAPYPPMMARAAAFPRGGVYPERAFDDGYYGGAPDYRRDVAPVRDFYDDGFGEPAYSPRGGPMDRPRGGGPMFQTRGRGPASAGGDRRPVPAARRSFGSPAAGASQAGRGREAVAPRKSWGQPAAQSSSWASPQQVPPVANSPQQWGQSWNQYSAPSTAYPQYQQSAWNGQNYDSGSSWPQQQQSYGGFGGAGATRGYWK</sequence>
<gene>
    <name evidence="8" type="ORF">QYM36_012855</name>
</gene>
<evidence type="ECO:0000313" key="9">
    <source>
        <dbReference type="Proteomes" id="UP001187531"/>
    </source>
</evidence>
<feature type="region of interest" description="Disordered" evidence="5">
    <location>
        <begin position="836"/>
        <end position="869"/>
    </location>
</feature>
<dbReference type="SMART" id="SM00513">
    <property type="entry name" value="SAP"/>
    <property type="match status" value="1"/>
</dbReference>
<dbReference type="Gene3D" id="2.60.120.920">
    <property type="match status" value="1"/>
</dbReference>
<accession>A0AA88HQ81</accession>
<organism evidence="8 9">
    <name type="scientific">Artemia franciscana</name>
    <name type="common">Brine shrimp</name>
    <name type="synonym">Artemia sanfranciscana</name>
    <dbReference type="NCBI Taxonomy" id="6661"/>
    <lineage>
        <taxon>Eukaryota</taxon>
        <taxon>Metazoa</taxon>
        <taxon>Ecdysozoa</taxon>
        <taxon>Arthropoda</taxon>
        <taxon>Crustacea</taxon>
        <taxon>Branchiopoda</taxon>
        <taxon>Anostraca</taxon>
        <taxon>Artemiidae</taxon>
        <taxon>Artemia</taxon>
    </lineage>
</organism>
<protein>
    <submittedName>
        <fullName evidence="8">Uncharacterized protein</fullName>
    </submittedName>
</protein>
<dbReference type="Proteomes" id="UP001187531">
    <property type="component" value="Unassembled WGS sequence"/>
</dbReference>
<dbReference type="InterPro" id="IPR027417">
    <property type="entry name" value="P-loop_NTPase"/>
</dbReference>
<feature type="compositionally biased region" description="Low complexity" evidence="5">
    <location>
        <begin position="791"/>
        <end position="808"/>
    </location>
</feature>
<dbReference type="InterPro" id="IPR001870">
    <property type="entry name" value="B30.2/SPRY"/>
</dbReference>
<feature type="region of interest" description="Disordered" evidence="5">
    <location>
        <begin position="721"/>
        <end position="824"/>
    </location>
</feature>
<feature type="compositionally biased region" description="Basic and acidic residues" evidence="5">
    <location>
        <begin position="625"/>
        <end position="650"/>
    </location>
</feature>
<dbReference type="SUPFAM" id="SSF52540">
    <property type="entry name" value="P-loop containing nucleoside triphosphate hydrolases"/>
    <property type="match status" value="1"/>
</dbReference>
<evidence type="ECO:0000256" key="4">
    <source>
        <dbReference type="ARBA" id="ARBA00023242"/>
    </source>
</evidence>
<evidence type="ECO:0000259" key="6">
    <source>
        <dbReference type="PROSITE" id="PS50188"/>
    </source>
</evidence>
<dbReference type="PANTHER" id="PTHR12381:SF56">
    <property type="entry name" value="B30.2_SPRY DOMAIN-CONTAINING PROTEIN-RELATED"/>
    <property type="match status" value="1"/>
</dbReference>
<dbReference type="AlphaFoldDB" id="A0AA88HQ81"/>
<name>A0AA88HQ81_ARTSF</name>
<feature type="compositionally biased region" description="Acidic residues" evidence="5">
    <location>
        <begin position="68"/>
        <end position="80"/>
    </location>
</feature>
<feature type="compositionally biased region" description="Polar residues" evidence="5">
    <location>
        <begin position="810"/>
        <end position="824"/>
    </location>
</feature>
<dbReference type="Gene3D" id="1.10.720.30">
    <property type="entry name" value="SAP domain"/>
    <property type="match status" value="1"/>
</dbReference>
<dbReference type="Pfam" id="PF13671">
    <property type="entry name" value="AAA_33"/>
    <property type="match status" value="1"/>
</dbReference>
<dbReference type="EMBL" id="JAVRJZ010000016">
    <property type="protein sequence ID" value="KAK2711859.1"/>
    <property type="molecule type" value="Genomic_DNA"/>
</dbReference>
<dbReference type="PROSITE" id="PS50188">
    <property type="entry name" value="B302_SPRY"/>
    <property type="match status" value="1"/>
</dbReference>
<keyword evidence="2" id="KW-0488">Methylation</keyword>
<feature type="compositionally biased region" description="Basic and acidic residues" evidence="5">
    <location>
        <begin position="604"/>
        <end position="616"/>
    </location>
</feature>
<evidence type="ECO:0000256" key="5">
    <source>
        <dbReference type="SAM" id="MobiDB-lite"/>
    </source>
</evidence>
<dbReference type="PANTHER" id="PTHR12381">
    <property type="entry name" value="HETEROGENEOUS NUCLEAR RIBONUCLEOPROTEIN U FAMILY MEMBER"/>
    <property type="match status" value="1"/>
</dbReference>
<dbReference type="SMART" id="SM00449">
    <property type="entry name" value="SPRY"/>
    <property type="match status" value="1"/>
</dbReference>
<dbReference type="InterPro" id="IPR035778">
    <property type="entry name" value="SPRY_hnRNP_U"/>
</dbReference>
<dbReference type="InterPro" id="IPR003034">
    <property type="entry name" value="SAP_dom"/>
</dbReference>
<dbReference type="InterPro" id="IPR036361">
    <property type="entry name" value="SAP_dom_sf"/>
</dbReference>
<dbReference type="Pfam" id="PF02037">
    <property type="entry name" value="SAP"/>
    <property type="match status" value="1"/>
</dbReference>
<evidence type="ECO:0000313" key="8">
    <source>
        <dbReference type="EMBL" id="KAK2711861.1"/>
    </source>
</evidence>
<dbReference type="InterPro" id="IPR013320">
    <property type="entry name" value="ConA-like_dom_sf"/>
</dbReference>
<evidence type="ECO:0000256" key="3">
    <source>
        <dbReference type="ARBA" id="ARBA00022553"/>
    </source>
</evidence>
<dbReference type="Gene3D" id="3.40.50.300">
    <property type="entry name" value="P-loop containing nucleotide triphosphate hydrolases"/>
    <property type="match status" value="1"/>
</dbReference>
<evidence type="ECO:0000256" key="2">
    <source>
        <dbReference type="ARBA" id="ARBA00022481"/>
    </source>
</evidence>
<dbReference type="CDD" id="cd12884">
    <property type="entry name" value="SPRY_hnRNP"/>
    <property type="match status" value="1"/>
</dbReference>
<feature type="compositionally biased region" description="Basic and acidic residues" evidence="5">
    <location>
        <begin position="81"/>
        <end position="95"/>
    </location>
</feature>
<feature type="compositionally biased region" description="Polar residues" evidence="5">
    <location>
        <begin position="836"/>
        <end position="849"/>
    </location>
</feature>
<evidence type="ECO:0000256" key="1">
    <source>
        <dbReference type="ARBA" id="ARBA00004123"/>
    </source>
</evidence>
<feature type="domain" description="SAP" evidence="7">
    <location>
        <begin position="8"/>
        <end position="42"/>
    </location>
</feature>
<reference evidence="8" key="1">
    <citation type="submission" date="2023-07" db="EMBL/GenBank/DDBJ databases">
        <title>Chromosome-level genome assembly of Artemia franciscana.</title>
        <authorList>
            <person name="Jo E."/>
        </authorList>
    </citation>
    <scope>NUCLEOTIDE SEQUENCE</scope>
    <source>
        <tissue evidence="8">Whole body</tissue>
    </source>
</reference>
<evidence type="ECO:0000259" key="7">
    <source>
        <dbReference type="PROSITE" id="PS50800"/>
    </source>
</evidence>
<dbReference type="PROSITE" id="PS50800">
    <property type="entry name" value="SAP"/>
    <property type="match status" value="1"/>
</dbReference>
<feature type="region of interest" description="Disordered" evidence="5">
    <location>
        <begin position="42"/>
        <end position="132"/>
    </location>
</feature>
<dbReference type="GO" id="GO:0005634">
    <property type="term" value="C:nucleus"/>
    <property type="evidence" value="ECO:0007669"/>
    <property type="project" value="UniProtKB-SubCell"/>
</dbReference>
<dbReference type="InterPro" id="IPR043136">
    <property type="entry name" value="B30.2/SPRY_sf"/>
</dbReference>
<keyword evidence="4" id="KW-0539">Nucleus</keyword>
<feature type="region of interest" description="Disordered" evidence="5">
    <location>
        <begin position="144"/>
        <end position="180"/>
    </location>
</feature>
<comment type="caution">
    <text evidence="8">The sequence shown here is derived from an EMBL/GenBank/DDBJ whole genome shotgun (WGS) entry which is preliminary data.</text>
</comment>
<keyword evidence="3" id="KW-0597">Phosphoprotein</keyword>
<dbReference type="SUPFAM" id="SSF68906">
    <property type="entry name" value="SAP domain"/>
    <property type="match status" value="1"/>
</dbReference>
<feature type="domain" description="B30.2/SPRY" evidence="6">
    <location>
        <begin position="187"/>
        <end position="383"/>
    </location>
</feature>
<dbReference type="GO" id="GO:0003723">
    <property type="term" value="F:RNA binding"/>
    <property type="evidence" value="ECO:0007669"/>
    <property type="project" value="TreeGrafter"/>
</dbReference>
<keyword evidence="9" id="KW-1185">Reference proteome</keyword>
<comment type="subcellular location">
    <subcellularLocation>
        <location evidence="1">Nucleus</location>
    </subcellularLocation>
</comment>
<dbReference type="InterPro" id="IPR003877">
    <property type="entry name" value="SPRY_dom"/>
</dbReference>
<proteinExistence type="predicted"/>
<dbReference type="EMBL" id="JAVRJZ010000016">
    <property type="protein sequence ID" value="KAK2711861.1"/>
    <property type="molecule type" value="Genomic_DNA"/>
</dbReference>
<dbReference type="FunFam" id="3.40.50.300:FF:000355">
    <property type="entry name" value="Heterogeneous nuclear ribonucleoprotein U-like 1, isoform CRA_a"/>
    <property type="match status" value="1"/>
</dbReference>
<feature type="region of interest" description="Disordered" evidence="5">
    <location>
        <begin position="596"/>
        <end position="667"/>
    </location>
</feature>
<dbReference type="GO" id="GO:0000380">
    <property type="term" value="P:alternative mRNA splicing, via spliceosome"/>
    <property type="evidence" value="ECO:0007669"/>
    <property type="project" value="TreeGrafter"/>
</dbReference>